<sequence>MMPVADPEFNQASMAWNTVTRYTDYAAAQAAVDRLSDDGFPVAELSIVGSDLRLVEKVTGRLTRARAALSGAGTGAWFGLFVGILLSLFTTGHRWLAMVAAGLLVGAVWGALFGFLAHAVTRGRRDFSAVRSLAAAHYDVIATGGQAERARVILGQAGLLPRT</sequence>
<comment type="caution">
    <text evidence="3">The sequence shown here is derived from an EMBL/GenBank/DDBJ whole genome shotgun (WGS) entry which is preliminary data.</text>
</comment>
<proteinExistence type="predicted"/>
<feature type="transmembrane region" description="Helical" evidence="1">
    <location>
        <begin position="67"/>
        <end position="89"/>
    </location>
</feature>
<evidence type="ECO:0000259" key="2">
    <source>
        <dbReference type="Pfam" id="PF11181"/>
    </source>
</evidence>
<keyword evidence="4" id="KW-1185">Reference proteome</keyword>
<dbReference type="EMBL" id="BONZ01000038">
    <property type="protein sequence ID" value="GIH15854.1"/>
    <property type="molecule type" value="Genomic_DNA"/>
</dbReference>
<keyword evidence="1" id="KW-0812">Transmembrane</keyword>
<accession>A0A8J3QSX3</accession>
<feature type="transmembrane region" description="Helical" evidence="1">
    <location>
        <begin position="95"/>
        <end position="117"/>
    </location>
</feature>
<reference evidence="3" key="1">
    <citation type="submission" date="2021-01" db="EMBL/GenBank/DDBJ databases">
        <title>Whole genome shotgun sequence of Rugosimonospora africana NBRC 104875.</title>
        <authorList>
            <person name="Komaki H."/>
            <person name="Tamura T."/>
        </authorList>
    </citation>
    <scope>NUCLEOTIDE SEQUENCE</scope>
    <source>
        <strain evidence="3">NBRC 104875</strain>
    </source>
</reference>
<dbReference type="Pfam" id="PF11181">
    <property type="entry name" value="YflT"/>
    <property type="match status" value="1"/>
</dbReference>
<evidence type="ECO:0000313" key="3">
    <source>
        <dbReference type="EMBL" id="GIH15854.1"/>
    </source>
</evidence>
<name>A0A8J3QSX3_9ACTN</name>
<gene>
    <name evidence="3" type="ORF">Raf01_40260</name>
</gene>
<dbReference type="InterPro" id="IPR025889">
    <property type="entry name" value="GSP17M-like_dom"/>
</dbReference>
<evidence type="ECO:0000256" key="1">
    <source>
        <dbReference type="SAM" id="Phobius"/>
    </source>
</evidence>
<dbReference type="AlphaFoldDB" id="A0A8J3QSX3"/>
<feature type="domain" description="General stress protein 17M-like" evidence="2">
    <location>
        <begin position="18"/>
        <end position="106"/>
    </location>
</feature>
<evidence type="ECO:0000313" key="4">
    <source>
        <dbReference type="Proteomes" id="UP000642748"/>
    </source>
</evidence>
<dbReference type="Proteomes" id="UP000642748">
    <property type="component" value="Unassembled WGS sequence"/>
</dbReference>
<keyword evidence="1" id="KW-0472">Membrane</keyword>
<protein>
    <recommendedName>
        <fullName evidence="2">General stress protein 17M-like domain-containing protein</fullName>
    </recommendedName>
</protein>
<keyword evidence="1" id="KW-1133">Transmembrane helix</keyword>
<organism evidence="3 4">
    <name type="scientific">Rugosimonospora africana</name>
    <dbReference type="NCBI Taxonomy" id="556532"/>
    <lineage>
        <taxon>Bacteria</taxon>
        <taxon>Bacillati</taxon>
        <taxon>Actinomycetota</taxon>
        <taxon>Actinomycetes</taxon>
        <taxon>Micromonosporales</taxon>
        <taxon>Micromonosporaceae</taxon>
        <taxon>Rugosimonospora</taxon>
    </lineage>
</organism>